<reference evidence="7 8" key="1">
    <citation type="submission" date="2019-10" db="EMBL/GenBank/DDBJ databases">
        <title>Alkaliphilus serpentinus sp. nov. and Alkaliphilus pronyensis sp. nov., two novel anaerobic alkaliphilic species isolated from the serpentinized-hosted hydrothermal field of the Prony Bay (New Caledonia).</title>
        <authorList>
            <person name="Postec A."/>
        </authorList>
    </citation>
    <scope>NUCLEOTIDE SEQUENCE [LARGE SCALE GENOMIC DNA]</scope>
    <source>
        <strain evidence="7 8">LacT</strain>
    </source>
</reference>
<evidence type="ECO:0000259" key="6">
    <source>
        <dbReference type="Pfam" id="PF12698"/>
    </source>
</evidence>
<dbReference type="PANTHER" id="PTHR43471:SF3">
    <property type="entry name" value="ABC TRANSPORTER PERMEASE PROTEIN NATB"/>
    <property type="match status" value="1"/>
</dbReference>
<feature type="transmembrane region" description="Helical" evidence="5">
    <location>
        <begin position="238"/>
        <end position="258"/>
    </location>
</feature>
<evidence type="ECO:0000256" key="2">
    <source>
        <dbReference type="ARBA" id="ARBA00022692"/>
    </source>
</evidence>
<accession>A0A833HQX0</accession>
<keyword evidence="4 5" id="KW-0472">Membrane</keyword>
<comment type="caution">
    <text evidence="7">The sequence shown here is derived from an EMBL/GenBank/DDBJ whole genome shotgun (WGS) entry which is preliminary data.</text>
</comment>
<feature type="domain" description="ABC-2 type transporter transmembrane" evidence="6">
    <location>
        <begin position="20"/>
        <end position="379"/>
    </location>
</feature>
<dbReference type="InterPro" id="IPR013525">
    <property type="entry name" value="ABC2_TM"/>
</dbReference>
<dbReference type="GO" id="GO:0140359">
    <property type="term" value="F:ABC-type transporter activity"/>
    <property type="evidence" value="ECO:0007669"/>
    <property type="project" value="InterPro"/>
</dbReference>
<feature type="transmembrane region" description="Helical" evidence="5">
    <location>
        <begin position="362"/>
        <end position="386"/>
    </location>
</feature>
<feature type="transmembrane region" description="Helical" evidence="5">
    <location>
        <begin position="23"/>
        <end position="41"/>
    </location>
</feature>
<protein>
    <submittedName>
        <fullName evidence="7">ABC transporter permease</fullName>
    </submittedName>
</protein>
<dbReference type="RefSeq" id="WP_151864783.1">
    <property type="nucleotide sequence ID" value="NZ_WBZB01000009.1"/>
</dbReference>
<evidence type="ECO:0000256" key="1">
    <source>
        <dbReference type="ARBA" id="ARBA00004141"/>
    </source>
</evidence>
<name>A0A833HQX0_9FIRM</name>
<dbReference type="OrthoDB" id="5486437at2"/>
<dbReference type="GO" id="GO:0016020">
    <property type="term" value="C:membrane"/>
    <property type="evidence" value="ECO:0007669"/>
    <property type="project" value="UniProtKB-SubCell"/>
</dbReference>
<proteinExistence type="predicted"/>
<feature type="transmembrane region" description="Helical" evidence="5">
    <location>
        <begin position="184"/>
        <end position="208"/>
    </location>
</feature>
<dbReference type="PANTHER" id="PTHR43471">
    <property type="entry name" value="ABC TRANSPORTER PERMEASE"/>
    <property type="match status" value="1"/>
</dbReference>
<feature type="transmembrane region" description="Helical" evidence="5">
    <location>
        <begin position="278"/>
        <end position="303"/>
    </location>
</feature>
<dbReference type="AlphaFoldDB" id="A0A833HQX0"/>
<evidence type="ECO:0000256" key="3">
    <source>
        <dbReference type="ARBA" id="ARBA00022989"/>
    </source>
</evidence>
<sequence length="395" mass="43622">MNKHVSIVFKKEIKDLFRDKRTWIASVLIPVLVLPLMFYLMGMGQNKLEKSLQEDINISIISQQQSDIADYLKGAEGVEVIEAEDPFAALQAGEIKVIVEIEEDFQQKLAKETPAGIKLIYDEISNESTYSVSNVEGVIYQYSEAVRNQRLEKLGIRPEVLQPTVVSREAYVVEGKESQGGPTLMIVTFLLPFLLMMYPVVGGMPAAIDLGAGEKERMSLEPLLSTGASRLSILTGKYLTILLTSVIGVLTSITGFFVASRISPNALPMDIRISPLSLVILIGVSLSIAMIVSGVMLAISVFAKSYKEAGTYLSPLMIFLMAPAYLTMFMEIRTVSTNLFFIPLLNSILLMKEALVDIINPLHIVITFGVSILLVIAALFFAKYMFNKESAIFRS</sequence>
<keyword evidence="2 5" id="KW-0812">Transmembrane</keyword>
<organism evidence="7 8">
    <name type="scientific">Alkaliphilus serpentinus</name>
    <dbReference type="NCBI Taxonomy" id="1482731"/>
    <lineage>
        <taxon>Bacteria</taxon>
        <taxon>Bacillati</taxon>
        <taxon>Bacillota</taxon>
        <taxon>Clostridia</taxon>
        <taxon>Peptostreptococcales</taxon>
        <taxon>Natronincolaceae</taxon>
        <taxon>Alkaliphilus</taxon>
    </lineage>
</organism>
<dbReference type="Pfam" id="PF12698">
    <property type="entry name" value="ABC2_membrane_3"/>
    <property type="match status" value="1"/>
</dbReference>
<evidence type="ECO:0000313" key="7">
    <source>
        <dbReference type="EMBL" id="KAB3532403.1"/>
    </source>
</evidence>
<dbReference type="EMBL" id="WBZB01000009">
    <property type="protein sequence ID" value="KAB3532403.1"/>
    <property type="molecule type" value="Genomic_DNA"/>
</dbReference>
<dbReference type="Proteomes" id="UP000465601">
    <property type="component" value="Unassembled WGS sequence"/>
</dbReference>
<feature type="transmembrane region" description="Helical" evidence="5">
    <location>
        <begin position="309"/>
        <end position="326"/>
    </location>
</feature>
<evidence type="ECO:0000256" key="4">
    <source>
        <dbReference type="ARBA" id="ARBA00023136"/>
    </source>
</evidence>
<comment type="subcellular location">
    <subcellularLocation>
        <location evidence="1">Membrane</location>
        <topology evidence="1">Multi-pass membrane protein</topology>
    </subcellularLocation>
</comment>
<keyword evidence="8" id="KW-1185">Reference proteome</keyword>
<keyword evidence="3 5" id="KW-1133">Transmembrane helix</keyword>
<gene>
    <name evidence="7" type="ORF">F8153_02515</name>
</gene>
<dbReference type="Gene3D" id="3.40.1710.10">
    <property type="entry name" value="abc type-2 transporter like domain"/>
    <property type="match status" value="1"/>
</dbReference>
<evidence type="ECO:0000256" key="5">
    <source>
        <dbReference type="SAM" id="Phobius"/>
    </source>
</evidence>
<evidence type="ECO:0000313" key="8">
    <source>
        <dbReference type="Proteomes" id="UP000465601"/>
    </source>
</evidence>